<evidence type="ECO:0000259" key="11">
    <source>
        <dbReference type="Pfam" id="PF03033"/>
    </source>
</evidence>
<dbReference type="GO" id="GO:0051301">
    <property type="term" value="P:cell division"/>
    <property type="evidence" value="ECO:0007669"/>
    <property type="project" value="UniProtKB-KW"/>
</dbReference>
<organism evidence="13 14">
    <name type="scientific">Isobaculum melis</name>
    <dbReference type="NCBI Taxonomy" id="142588"/>
    <lineage>
        <taxon>Bacteria</taxon>
        <taxon>Bacillati</taxon>
        <taxon>Bacillota</taxon>
        <taxon>Bacilli</taxon>
        <taxon>Lactobacillales</taxon>
        <taxon>Carnobacteriaceae</taxon>
        <taxon>Isobaculum</taxon>
    </lineage>
</organism>
<evidence type="ECO:0000256" key="4">
    <source>
        <dbReference type="ARBA" id="ARBA00022679"/>
    </source>
</evidence>
<dbReference type="PANTHER" id="PTHR21015">
    <property type="entry name" value="UDP-N-ACETYLGLUCOSAMINE--N-ACETYLMURAMYL-(PENTAPEPTIDE) PYROPHOSPHORYL-UNDECAPRENOL N-ACETYLGLUCOSAMINE TRANSFERASE 1"/>
    <property type="match status" value="1"/>
</dbReference>
<evidence type="ECO:0000259" key="12">
    <source>
        <dbReference type="Pfam" id="PF04101"/>
    </source>
</evidence>
<dbReference type="HAMAP" id="MF_00033">
    <property type="entry name" value="MurG"/>
    <property type="match status" value="1"/>
</dbReference>
<protein>
    <recommendedName>
        <fullName evidence="10">UDP-N-acetylglucosamine--N-acetylmuramyl-(pentapeptide) pyrophosphoryl-undecaprenol N-acetylglucosamine transferase</fullName>
        <ecNumber evidence="10">2.4.1.227</ecNumber>
    </recommendedName>
    <alternativeName>
        <fullName evidence="10">Undecaprenyl-PP-MurNAc-pentapeptide-UDPGlcNAc GlcNAc transferase</fullName>
    </alternativeName>
</protein>
<evidence type="ECO:0000256" key="5">
    <source>
        <dbReference type="ARBA" id="ARBA00022960"/>
    </source>
</evidence>
<dbReference type="CDD" id="cd03785">
    <property type="entry name" value="GT28_MurG"/>
    <property type="match status" value="1"/>
</dbReference>
<feature type="binding site" evidence="10">
    <location>
        <position position="296"/>
    </location>
    <ligand>
        <name>UDP-N-acetyl-alpha-D-glucosamine</name>
        <dbReference type="ChEBI" id="CHEBI:57705"/>
    </ligand>
</feature>
<feature type="binding site" evidence="10">
    <location>
        <position position="195"/>
    </location>
    <ligand>
        <name>UDP-N-acetyl-alpha-D-glucosamine</name>
        <dbReference type="ChEBI" id="CHEBI:57705"/>
    </ligand>
</feature>
<dbReference type="GO" id="GO:0005886">
    <property type="term" value="C:plasma membrane"/>
    <property type="evidence" value="ECO:0007669"/>
    <property type="project" value="UniProtKB-SubCell"/>
</dbReference>
<evidence type="ECO:0000313" key="14">
    <source>
        <dbReference type="Proteomes" id="UP000198948"/>
    </source>
</evidence>
<dbReference type="EMBL" id="FOHA01000011">
    <property type="protein sequence ID" value="SER92900.1"/>
    <property type="molecule type" value="Genomic_DNA"/>
</dbReference>
<feature type="domain" description="Glycosyl transferase family 28 C-terminal" evidence="12">
    <location>
        <begin position="188"/>
        <end position="354"/>
    </location>
</feature>
<dbReference type="STRING" id="142588.SAMN04488559_11117"/>
<keyword evidence="3 10" id="KW-0328">Glycosyltransferase</keyword>
<dbReference type="Proteomes" id="UP000198948">
    <property type="component" value="Unassembled WGS sequence"/>
</dbReference>
<feature type="binding site" evidence="10">
    <location>
        <position position="124"/>
    </location>
    <ligand>
        <name>UDP-N-acetyl-alpha-D-glucosamine</name>
        <dbReference type="ChEBI" id="CHEBI:57705"/>
    </ligand>
</feature>
<dbReference type="AlphaFoldDB" id="A0A1H9T6M2"/>
<feature type="domain" description="Glycosyltransferase family 28 N-terminal" evidence="11">
    <location>
        <begin position="3"/>
        <end position="143"/>
    </location>
</feature>
<dbReference type="RefSeq" id="WP_092652727.1">
    <property type="nucleotide sequence ID" value="NZ_FOHA01000011.1"/>
</dbReference>
<feature type="binding site" evidence="10">
    <location>
        <begin position="10"/>
        <end position="12"/>
    </location>
    <ligand>
        <name>UDP-N-acetyl-alpha-D-glucosamine</name>
        <dbReference type="ChEBI" id="CHEBI:57705"/>
    </ligand>
</feature>
<keyword evidence="2 10" id="KW-0132">Cell division</keyword>
<keyword evidence="5 10" id="KW-0133">Cell shape</keyword>
<dbReference type="SUPFAM" id="SSF53756">
    <property type="entry name" value="UDP-Glycosyltransferase/glycogen phosphorylase"/>
    <property type="match status" value="1"/>
</dbReference>
<reference evidence="13 14" key="1">
    <citation type="submission" date="2016-10" db="EMBL/GenBank/DDBJ databases">
        <authorList>
            <person name="de Groot N.N."/>
        </authorList>
    </citation>
    <scope>NUCLEOTIDE SEQUENCE [LARGE SCALE GENOMIC DNA]</scope>
    <source>
        <strain evidence="13 14">DSM 13760</strain>
    </source>
</reference>
<comment type="subcellular location">
    <subcellularLocation>
        <location evidence="10">Cell membrane</location>
        <topology evidence="10">Peripheral membrane protein</topology>
        <orientation evidence="10">Cytoplasmic side</orientation>
    </subcellularLocation>
</comment>
<dbReference type="OrthoDB" id="9808936at2"/>
<keyword evidence="1 10" id="KW-1003">Cell membrane</keyword>
<comment type="function">
    <text evidence="10">Cell wall formation. Catalyzes the transfer of a GlcNAc subunit on undecaprenyl-pyrophosphoryl-MurNAc-pentapeptide (lipid intermediate I) to form undecaprenyl-pyrophosphoryl-MurNAc-(pentapeptide)GlcNAc (lipid intermediate II).</text>
</comment>
<keyword evidence="4 10" id="KW-0808">Transferase</keyword>
<dbReference type="GO" id="GO:0050511">
    <property type="term" value="F:undecaprenyldiphospho-muramoylpentapeptide beta-N-acetylglucosaminyltransferase activity"/>
    <property type="evidence" value="ECO:0007669"/>
    <property type="project" value="UniProtKB-UniRule"/>
</dbReference>
<dbReference type="GO" id="GO:0008360">
    <property type="term" value="P:regulation of cell shape"/>
    <property type="evidence" value="ECO:0007669"/>
    <property type="project" value="UniProtKB-KW"/>
</dbReference>
<dbReference type="Pfam" id="PF03033">
    <property type="entry name" value="Glyco_transf_28"/>
    <property type="match status" value="1"/>
</dbReference>
<evidence type="ECO:0000256" key="7">
    <source>
        <dbReference type="ARBA" id="ARBA00023136"/>
    </source>
</evidence>
<keyword evidence="6 10" id="KW-0573">Peptidoglycan synthesis</keyword>
<evidence type="ECO:0000256" key="2">
    <source>
        <dbReference type="ARBA" id="ARBA00022618"/>
    </source>
</evidence>
<comment type="similarity">
    <text evidence="10">Belongs to the glycosyltransferase 28 family. MurG subfamily.</text>
</comment>
<keyword evidence="9 10" id="KW-0961">Cell wall biogenesis/degradation</keyword>
<dbReference type="GO" id="GO:0071555">
    <property type="term" value="P:cell wall organization"/>
    <property type="evidence" value="ECO:0007669"/>
    <property type="project" value="UniProtKB-KW"/>
</dbReference>
<dbReference type="GO" id="GO:0005975">
    <property type="term" value="P:carbohydrate metabolic process"/>
    <property type="evidence" value="ECO:0007669"/>
    <property type="project" value="InterPro"/>
</dbReference>
<comment type="caution">
    <text evidence="10">Lacks conserved residue(s) required for the propagation of feature annotation.</text>
</comment>
<evidence type="ECO:0000256" key="6">
    <source>
        <dbReference type="ARBA" id="ARBA00022984"/>
    </source>
</evidence>
<dbReference type="PANTHER" id="PTHR21015:SF22">
    <property type="entry name" value="GLYCOSYLTRANSFERASE"/>
    <property type="match status" value="1"/>
</dbReference>
<dbReference type="EC" id="2.4.1.227" evidence="10"/>
<evidence type="ECO:0000313" key="13">
    <source>
        <dbReference type="EMBL" id="SER92900.1"/>
    </source>
</evidence>
<sequence length="364" mass="39840">MKIIVSGGGTGGHIYPALALIRKMKELDSELEVLYIGTEKGLERKIVEKEGLPFKAIEISGFKRSLSLENFKTIYRFLKSVSDSKKIVKEFKPDVVIGTGGYVCGPIVYAAAKLGVPTLIHEQNSVAGVANKFLAHYVDKIAICFEEAANDFPENKVVLTGNPRGEEVIGLSKSKILESYGLVANQPTLLIFGGSRGALKLNRSFIEAYPEFAKRAYQVLVVTGEVHYEQVKNDIEALHIQAPNLSIQPFVYNMPEIYANVDVVLGRSGATTIAEITALGIPSILVPSPYVTNDHQTKNARSLIQHGAALALTEDELSGETLIKVVDELMLNPNKRNEMAQQAEKLGMPDAATRLAKMIQEMKK</sequence>
<comment type="catalytic activity">
    <reaction evidence="10">
        <text>Mur2Ac(oyl-L-Ala-gamma-D-Glu-L-Lys-D-Ala-D-Ala)-di-trans,octa-cis-undecaprenyl diphosphate + UDP-N-acetyl-alpha-D-glucosamine = beta-D-GlcNAc-(1-&gt;4)-Mur2Ac(oyl-L-Ala-gamma-D-Glu-L-Lys-D-Ala-D-Ala)-di-trans,octa-cis-undecaprenyl diphosphate + UDP + H(+)</text>
        <dbReference type="Rhea" id="RHEA:23192"/>
        <dbReference type="ChEBI" id="CHEBI:15378"/>
        <dbReference type="ChEBI" id="CHEBI:57705"/>
        <dbReference type="ChEBI" id="CHEBI:58223"/>
        <dbReference type="ChEBI" id="CHEBI:60032"/>
        <dbReference type="ChEBI" id="CHEBI:60033"/>
        <dbReference type="EC" id="2.4.1.227"/>
    </reaction>
</comment>
<evidence type="ECO:0000256" key="10">
    <source>
        <dbReference type="HAMAP-Rule" id="MF_00033"/>
    </source>
</evidence>
<keyword evidence="8 10" id="KW-0131">Cell cycle</keyword>
<evidence type="ECO:0000256" key="9">
    <source>
        <dbReference type="ARBA" id="ARBA00023316"/>
    </source>
</evidence>
<keyword evidence="14" id="KW-1185">Reference proteome</keyword>
<gene>
    <name evidence="10" type="primary">murG</name>
    <name evidence="13" type="ORF">SAMN04488559_11117</name>
</gene>
<comment type="pathway">
    <text evidence="10">Cell wall biogenesis; peptidoglycan biosynthesis.</text>
</comment>
<dbReference type="UniPathway" id="UPA00219"/>
<evidence type="ECO:0000256" key="1">
    <source>
        <dbReference type="ARBA" id="ARBA00022475"/>
    </source>
</evidence>
<dbReference type="InterPro" id="IPR004276">
    <property type="entry name" value="GlycoTrans_28_N"/>
</dbReference>
<name>A0A1H9T6M2_9LACT</name>
<evidence type="ECO:0000256" key="8">
    <source>
        <dbReference type="ARBA" id="ARBA00023306"/>
    </source>
</evidence>
<dbReference type="InterPro" id="IPR006009">
    <property type="entry name" value="GlcNAc_MurG"/>
</dbReference>
<dbReference type="Pfam" id="PF04101">
    <property type="entry name" value="Glyco_tran_28_C"/>
    <property type="match status" value="1"/>
</dbReference>
<accession>A0A1H9T6M2</accession>
<dbReference type="InterPro" id="IPR007235">
    <property type="entry name" value="Glyco_trans_28_C"/>
</dbReference>
<evidence type="ECO:0000256" key="3">
    <source>
        <dbReference type="ARBA" id="ARBA00022676"/>
    </source>
</evidence>
<dbReference type="Gene3D" id="3.40.50.2000">
    <property type="entry name" value="Glycogen Phosphorylase B"/>
    <property type="match status" value="2"/>
</dbReference>
<keyword evidence="7 10" id="KW-0472">Membrane</keyword>
<dbReference type="NCBIfam" id="TIGR01133">
    <property type="entry name" value="murG"/>
    <property type="match status" value="1"/>
</dbReference>
<proteinExistence type="inferred from homology"/>
<dbReference type="GO" id="GO:0009252">
    <property type="term" value="P:peptidoglycan biosynthetic process"/>
    <property type="evidence" value="ECO:0007669"/>
    <property type="project" value="UniProtKB-UniRule"/>
</dbReference>